<evidence type="ECO:0000256" key="7">
    <source>
        <dbReference type="SAM" id="Phobius"/>
    </source>
</evidence>
<dbReference type="Proteomes" id="UP001055219">
    <property type="component" value="Unassembled WGS sequence"/>
</dbReference>
<feature type="transmembrane region" description="Helical" evidence="7">
    <location>
        <begin position="156"/>
        <end position="174"/>
    </location>
</feature>
<keyword evidence="3" id="KW-0813">Transport</keyword>
<dbReference type="PROSITE" id="PS50850">
    <property type="entry name" value="MFS"/>
    <property type="match status" value="1"/>
</dbReference>
<dbReference type="InterPro" id="IPR005828">
    <property type="entry name" value="MFS_sugar_transport-like"/>
</dbReference>
<keyword evidence="6 7" id="KW-0472">Membrane</keyword>
<dbReference type="Pfam" id="PF00083">
    <property type="entry name" value="Sugar_tr"/>
    <property type="match status" value="1"/>
</dbReference>
<reference evidence="9" key="1">
    <citation type="journal article" date="2021" name="J Fungi (Basel)">
        <title>Genomic and Metabolomic Analyses of the Marine Fungus Emericellopsis cladophorae: Insights into Saltwater Adaptability Mechanisms and Its Biosynthetic Potential.</title>
        <authorList>
            <person name="Goncalves M.F.M."/>
            <person name="Hilario S."/>
            <person name="Van de Peer Y."/>
            <person name="Esteves A.C."/>
            <person name="Alves A."/>
        </authorList>
    </citation>
    <scope>NUCLEOTIDE SEQUENCE</scope>
    <source>
        <strain evidence="9">MUM 19.33</strain>
    </source>
</reference>
<reference evidence="9" key="2">
    <citation type="submission" date="2022-07" db="EMBL/GenBank/DDBJ databases">
        <authorList>
            <person name="Goncalves M.F.M."/>
            <person name="Hilario S."/>
            <person name="Van De Peer Y."/>
            <person name="Esteves A.C."/>
            <person name="Alves A."/>
        </authorList>
    </citation>
    <scope>NUCLEOTIDE SEQUENCE</scope>
    <source>
        <strain evidence="9">MUM 19.33</strain>
    </source>
</reference>
<feature type="transmembrane region" description="Helical" evidence="7">
    <location>
        <begin position="558"/>
        <end position="578"/>
    </location>
</feature>
<feature type="transmembrane region" description="Helical" evidence="7">
    <location>
        <begin position="455"/>
        <end position="474"/>
    </location>
</feature>
<feature type="domain" description="Major facilitator superfamily (MFS) profile" evidence="8">
    <location>
        <begin position="57"/>
        <end position="508"/>
    </location>
</feature>
<accession>A0A9P9Y2K4</accession>
<proteinExistence type="inferred from homology"/>
<feature type="transmembrane region" description="Helical" evidence="7">
    <location>
        <begin position="631"/>
        <end position="658"/>
    </location>
</feature>
<dbReference type="PROSITE" id="PS00216">
    <property type="entry name" value="SUGAR_TRANSPORT_1"/>
    <property type="match status" value="2"/>
</dbReference>
<feature type="transmembrane region" description="Helical" evidence="7">
    <location>
        <begin position="486"/>
        <end position="504"/>
    </location>
</feature>
<dbReference type="GO" id="GO:0016020">
    <property type="term" value="C:membrane"/>
    <property type="evidence" value="ECO:0007669"/>
    <property type="project" value="UniProtKB-SubCell"/>
</dbReference>
<dbReference type="FunFam" id="1.20.1250.20:FF:000217">
    <property type="entry name" value="MFS lactose permease, putative"/>
    <property type="match status" value="1"/>
</dbReference>
<dbReference type="OrthoDB" id="6133115at2759"/>
<feature type="transmembrane region" description="Helical" evidence="7">
    <location>
        <begin position="126"/>
        <end position="144"/>
    </location>
</feature>
<evidence type="ECO:0000256" key="3">
    <source>
        <dbReference type="ARBA" id="ARBA00022448"/>
    </source>
</evidence>
<dbReference type="InterPro" id="IPR020846">
    <property type="entry name" value="MFS_dom"/>
</dbReference>
<evidence type="ECO:0000259" key="8">
    <source>
        <dbReference type="PROSITE" id="PS50850"/>
    </source>
</evidence>
<dbReference type="SUPFAM" id="SSF103473">
    <property type="entry name" value="MFS general substrate transporter"/>
    <property type="match status" value="1"/>
</dbReference>
<feature type="transmembrane region" description="Helical" evidence="7">
    <location>
        <begin position="678"/>
        <end position="700"/>
    </location>
</feature>
<protein>
    <recommendedName>
        <fullName evidence="8">Major facilitator superfamily (MFS) profile domain-containing protein</fullName>
    </recommendedName>
</protein>
<comment type="subcellular location">
    <subcellularLocation>
        <location evidence="1">Membrane</location>
        <topology evidence="1">Multi-pass membrane protein</topology>
    </subcellularLocation>
</comment>
<keyword evidence="5 7" id="KW-1133">Transmembrane helix</keyword>
<dbReference type="InterPro" id="IPR003663">
    <property type="entry name" value="Sugar/inositol_transpt"/>
</dbReference>
<sequence>MAVKERLYPVQRIESLPDDDGKCLDTVIVDGNEAFEEAFLKEPPRRFASGQLWLFVFSAVGFLCSTMNGYDGSLINNLLQNPWFKEKYGVQNDGLWAGIVSSMYQIGGIVALPFVGPCVDGFGRRVGMLLGAGLVVVGTVIQGFSHAPPQFMGGRFLLGFGVAIASAAGPMYVIEINHPAYRGVLGAMYNTLWFSGSIMAAGASRGALNTGGDYSWRLITWLQALFSGIIILSCMWMPESPRWLYVNNKKDKAREILTKYHGHGDPQSPWVALQLHEYQELLNMDGADKRWWDYRVLFNTGAARYRLLCSVSMSIFGQWAGNSVLSYFLSSVLDTAGYENEIEQANITLINNCQQFAFAILGATLVDRVGRRPLLLFSFSACTVVWLGMTIASSQFQASYRGDDADGKALYGNHAASMAALAMIFVFGAVYSVGITPLQALYPCEVLSFEMRAKGMAFSNLAVNAAGMLNQYAWPVSMDKIGWKTYIVFTIWDAIQVVVVYLLLPETKGRTIRLAIANLPQSPQFYVHIALTIHHFHIRPHQQSSPVMAITERSIPKALLFNHANIVLIIYTVSPFVFLDLSGVNVSFIVAIFLGLSLIVFLAYRTLACLRICASRTDKLDILFYQDRKGSFAMTVLGSVWAFVALMIFSTSVIDIILKGEIYIRFGKWADVGGIITQFIFGVMIVGSPVTLAGLFGWAVTTAVQGLWRISAPAEGREALMGGEDEWDEWKDNQG</sequence>
<feature type="transmembrane region" description="Helical" evidence="7">
    <location>
        <begin position="584"/>
        <end position="610"/>
    </location>
</feature>
<dbReference type="AlphaFoldDB" id="A0A9P9Y2K4"/>
<dbReference type="PANTHER" id="PTHR48022">
    <property type="entry name" value="PLASTIDIC GLUCOSE TRANSPORTER 4"/>
    <property type="match status" value="1"/>
</dbReference>
<feature type="transmembrane region" description="Helical" evidence="7">
    <location>
        <begin position="214"/>
        <end position="236"/>
    </location>
</feature>
<keyword evidence="10" id="KW-1185">Reference proteome</keyword>
<dbReference type="InterPro" id="IPR005829">
    <property type="entry name" value="Sugar_transporter_CS"/>
</dbReference>
<evidence type="ECO:0000313" key="10">
    <source>
        <dbReference type="Proteomes" id="UP001055219"/>
    </source>
</evidence>
<evidence type="ECO:0000256" key="4">
    <source>
        <dbReference type="ARBA" id="ARBA00022692"/>
    </source>
</evidence>
<evidence type="ECO:0000256" key="5">
    <source>
        <dbReference type="ARBA" id="ARBA00022989"/>
    </source>
</evidence>
<keyword evidence="4 7" id="KW-0812">Transmembrane</keyword>
<dbReference type="PANTHER" id="PTHR48022:SF13">
    <property type="entry name" value="MAJOR FACILITATOR SUPERFAMILY (MFS) PROFILE DOMAIN-CONTAINING PROTEIN"/>
    <property type="match status" value="1"/>
</dbReference>
<evidence type="ECO:0000256" key="2">
    <source>
        <dbReference type="ARBA" id="ARBA00010992"/>
    </source>
</evidence>
<dbReference type="InterPro" id="IPR036259">
    <property type="entry name" value="MFS_trans_sf"/>
</dbReference>
<evidence type="ECO:0000256" key="1">
    <source>
        <dbReference type="ARBA" id="ARBA00004141"/>
    </source>
</evidence>
<feature type="transmembrane region" description="Helical" evidence="7">
    <location>
        <begin position="186"/>
        <end position="208"/>
    </location>
</feature>
<name>A0A9P9Y2K4_9HYPO</name>
<evidence type="ECO:0000256" key="6">
    <source>
        <dbReference type="ARBA" id="ARBA00023136"/>
    </source>
</evidence>
<dbReference type="Gene3D" id="1.20.1250.20">
    <property type="entry name" value="MFS general substrate transporter like domains"/>
    <property type="match status" value="1"/>
</dbReference>
<dbReference type="EMBL" id="JAGIXG020000014">
    <property type="protein sequence ID" value="KAI6782351.1"/>
    <property type="molecule type" value="Genomic_DNA"/>
</dbReference>
<feature type="transmembrane region" description="Helical" evidence="7">
    <location>
        <begin position="52"/>
        <end position="75"/>
    </location>
</feature>
<comment type="similarity">
    <text evidence="2">Belongs to the major facilitator superfamily. Sugar transporter (TC 2.A.1.1) family.</text>
</comment>
<feature type="transmembrane region" description="Helical" evidence="7">
    <location>
        <begin position="95"/>
        <end position="114"/>
    </location>
</feature>
<gene>
    <name evidence="9" type="ORF">J7T54_008437</name>
</gene>
<dbReference type="NCBIfam" id="TIGR00879">
    <property type="entry name" value="SP"/>
    <property type="match status" value="1"/>
</dbReference>
<dbReference type="InterPro" id="IPR050360">
    <property type="entry name" value="MFS_Sugar_Transporters"/>
</dbReference>
<feature type="transmembrane region" description="Helical" evidence="7">
    <location>
        <begin position="414"/>
        <end position="434"/>
    </location>
</feature>
<feature type="transmembrane region" description="Helical" evidence="7">
    <location>
        <begin position="374"/>
        <end position="394"/>
    </location>
</feature>
<dbReference type="GeneID" id="75834908"/>
<dbReference type="GO" id="GO:0005351">
    <property type="term" value="F:carbohydrate:proton symporter activity"/>
    <property type="evidence" value="ECO:0007669"/>
    <property type="project" value="TreeGrafter"/>
</dbReference>
<comment type="caution">
    <text evidence="9">The sequence shown here is derived from an EMBL/GenBank/DDBJ whole genome shotgun (WGS) entry which is preliminary data.</text>
</comment>
<evidence type="ECO:0000313" key="9">
    <source>
        <dbReference type="EMBL" id="KAI6782351.1"/>
    </source>
</evidence>
<dbReference type="RefSeq" id="XP_051363207.1">
    <property type="nucleotide sequence ID" value="XM_051505475.1"/>
</dbReference>
<organism evidence="9 10">
    <name type="scientific">Emericellopsis cladophorae</name>
    <dbReference type="NCBI Taxonomy" id="2686198"/>
    <lineage>
        <taxon>Eukaryota</taxon>
        <taxon>Fungi</taxon>
        <taxon>Dikarya</taxon>
        <taxon>Ascomycota</taxon>
        <taxon>Pezizomycotina</taxon>
        <taxon>Sordariomycetes</taxon>
        <taxon>Hypocreomycetidae</taxon>
        <taxon>Hypocreales</taxon>
        <taxon>Bionectriaceae</taxon>
        <taxon>Emericellopsis</taxon>
    </lineage>
</organism>